<feature type="compositionally biased region" description="Basic and acidic residues" evidence="1">
    <location>
        <begin position="142"/>
        <end position="163"/>
    </location>
</feature>
<feature type="chain" id="PRO_5045356192" evidence="3">
    <location>
        <begin position="34"/>
        <end position="960"/>
    </location>
</feature>
<feature type="region of interest" description="Disordered" evidence="1">
    <location>
        <begin position="80"/>
        <end position="107"/>
    </location>
</feature>
<name>A0ABP8EFE5_9MICO</name>
<sequence length="960" mass="100652">MKRLPSCAAFFSACAIAVAVVLPGVGTTAPVHASTPASAPASPPASAPASPQESEEAEDAEAVEPILLDSAEVRVGDGMLEFGRDGQSDGKNPVYLVDQDAPGDSAQGEFAFRPQYSKELDQPYSFAITRIAGGSLTVEEHLGRDGDRTRTLARVDSRGASNEDREDSESSEENEDSQDGGTATGDVPQLEAYDDASEELWAFDIDHDFTSTWTLSPELNLDAREPNNDDELGETQGDEAGGDDLGSTQDRELGGAEDEDQTEDEKLGETDDANSDDAEENRKDDGDDDDAPGTEAESDAAGSEPADAPLQRICVAVESRSTDERADADGSPLVPNGARSEQVLTFVFGDHDDEIQTVAPCAEDPEAFTGERKLEGPNGSSNPLLPEEMKEFDPVIPKMDALDDESEIGSDDAGTAEDVAGDGGVGEGSTDEGAQNQEPDPMRNVRFQHGPGLDFTSFAGAGNDWAGVRFQLFDAPEEAALVYRNSNRRPPGIFHEHGYNERMVREDQTSDVYHRPIPTRDAHASWGFTKNGVYCLAVGVRTFAYGDQALGSYIDEEPTVSKIIIGNVREDVVESVSCEDPPEIEFPATPEPGPGDQGSGGDDDSEDTGVNGKVPTDDSGDGTDPGMNAPGSDPTDDGMNAPGSDPTDDGMNAPGSNPSSSEGAIPTQGATPSPTESTPATRVQQAPPVIRPCPATMNSEVQVRDGRLNLTAGVQGAGLTAEFVDMRRTPAAGVGTSATVVIPDRATRTVTSSLDSFADEGTTVWATETLERGSVPLLGWDLTALSDTEVSGPVTVSVQRVEGPGHFAILSEESGLLTLLADTTNSADLDAGSEGIGAFAFTQPGTYTVTLDLAATSRSGQQLGPTSVKLNFVVGDTNTAASDSPMLRALLGECAGMAVATDIMDYAGEPQQPQQAAPDLNQAQEGILGDTWWVIAGVTLGVAALLGLAVLIVLMRESRR</sequence>
<comment type="caution">
    <text evidence="4">The sequence shown here is derived from an EMBL/GenBank/DDBJ whole genome shotgun (WGS) entry which is preliminary data.</text>
</comment>
<keyword evidence="2" id="KW-0472">Membrane</keyword>
<keyword evidence="3" id="KW-0732">Signal</keyword>
<evidence type="ECO:0000313" key="5">
    <source>
        <dbReference type="Proteomes" id="UP001501586"/>
    </source>
</evidence>
<feature type="transmembrane region" description="Helical" evidence="2">
    <location>
        <begin position="932"/>
        <end position="954"/>
    </location>
</feature>
<feature type="compositionally biased region" description="Acidic residues" evidence="1">
    <location>
        <begin position="270"/>
        <end position="279"/>
    </location>
</feature>
<evidence type="ECO:0000313" key="4">
    <source>
        <dbReference type="EMBL" id="GAA4282585.1"/>
    </source>
</evidence>
<keyword evidence="5" id="KW-1185">Reference proteome</keyword>
<feature type="compositionally biased region" description="Acidic residues" evidence="1">
    <location>
        <begin position="228"/>
        <end position="242"/>
    </location>
</feature>
<protein>
    <submittedName>
        <fullName evidence="4">Uncharacterized protein</fullName>
    </submittedName>
</protein>
<feature type="signal peptide" evidence="3">
    <location>
        <begin position="1"/>
        <end position="33"/>
    </location>
</feature>
<dbReference type="RefSeq" id="WP_236865778.1">
    <property type="nucleotide sequence ID" value="NZ_BAABAZ010000003.1"/>
</dbReference>
<accession>A0ABP8EFE5</accession>
<dbReference type="NCBIfam" id="NF038134">
    <property type="entry name" value="choice_anch_M"/>
    <property type="match status" value="1"/>
</dbReference>
<keyword evidence="2" id="KW-0812">Transmembrane</keyword>
<feature type="compositionally biased region" description="Acidic residues" evidence="1">
    <location>
        <begin position="286"/>
        <end position="298"/>
    </location>
</feature>
<gene>
    <name evidence="4" type="ORF">GCM10022261_01160</name>
</gene>
<reference evidence="5" key="1">
    <citation type="journal article" date="2019" name="Int. J. Syst. Evol. Microbiol.">
        <title>The Global Catalogue of Microorganisms (GCM) 10K type strain sequencing project: providing services to taxonomists for standard genome sequencing and annotation.</title>
        <authorList>
            <consortium name="The Broad Institute Genomics Platform"/>
            <consortium name="The Broad Institute Genome Sequencing Center for Infectious Disease"/>
            <person name="Wu L."/>
            <person name="Ma J."/>
        </authorList>
    </citation>
    <scope>NUCLEOTIDE SEQUENCE [LARGE SCALE GENOMIC DNA]</scope>
    <source>
        <strain evidence="5">JCM 17458</strain>
    </source>
</reference>
<evidence type="ECO:0000256" key="2">
    <source>
        <dbReference type="SAM" id="Phobius"/>
    </source>
</evidence>
<feature type="compositionally biased region" description="Acidic residues" evidence="1">
    <location>
        <begin position="53"/>
        <end position="62"/>
    </location>
</feature>
<dbReference type="EMBL" id="BAABAZ010000003">
    <property type="protein sequence ID" value="GAA4282585.1"/>
    <property type="molecule type" value="Genomic_DNA"/>
</dbReference>
<feature type="compositionally biased region" description="Acidic residues" evidence="1">
    <location>
        <begin position="164"/>
        <end position="178"/>
    </location>
</feature>
<feature type="region of interest" description="Disordered" evidence="1">
    <location>
        <begin position="217"/>
        <end position="337"/>
    </location>
</feature>
<proteinExistence type="predicted"/>
<feature type="region of interest" description="Disordered" evidence="1">
    <location>
        <begin position="574"/>
        <end position="693"/>
    </location>
</feature>
<feature type="region of interest" description="Disordered" evidence="1">
    <location>
        <begin position="31"/>
        <end position="63"/>
    </location>
</feature>
<feature type="region of interest" description="Disordered" evidence="1">
    <location>
        <begin position="367"/>
        <end position="387"/>
    </location>
</feature>
<evidence type="ECO:0000256" key="1">
    <source>
        <dbReference type="SAM" id="MobiDB-lite"/>
    </source>
</evidence>
<evidence type="ECO:0000256" key="3">
    <source>
        <dbReference type="SAM" id="SignalP"/>
    </source>
</evidence>
<feature type="compositionally biased region" description="Low complexity" evidence="1">
    <location>
        <begin position="31"/>
        <end position="40"/>
    </location>
</feature>
<feature type="region of interest" description="Disordered" evidence="1">
    <location>
        <begin position="142"/>
        <end position="195"/>
    </location>
</feature>
<organism evidence="4 5">
    <name type="scientific">Brevibacterium daeguense</name>
    <dbReference type="NCBI Taxonomy" id="909936"/>
    <lineage>
        <taxon>Bacteria</taxon>
        <taxon>Bacillati</taxon>
        <taxon>Actinomycetota</taxon>
        <taxon>Actinomycetes</taxon>
        <taxon>Micrococcales</taxon>
        <taxon>Brevibacteriaceae</taxon>
        <taxon>Brevibacterium</taxon>
    </lineage>
</organism>
<feature type="region of interest" description="Disordered" evidence="1">
    <location>
        <begin position="405"/>
        <end position="449"/>
    </location>
</feature>
<keyword evidence="2" id="KW-1133">Transmembrane helix</keyword>
<dbReference type="Proteomes" id="UP001501586">
    <property type="component" value="Unassembled WGS sequence"/>
</dbReference>
<feature type="compositionally biased region" description="Low complexity" evidence="1">
    <location>
        <begin position="670"/>
        <end position="681"/>
    </location>
</feature>